<dbReference type="InterPro" id="IPR010776">
    <property type="entry name" value="Hop2_WH_dom"/>
</dbReference>
<dbReference type="Pfam" id="PF07106">
    <property type="entry name" value="WHD_TBPIP"/>
    <property type="match status" value="1"/>
</dbReference>
<feature type="domain" description="Homologous-pairing protein 2 winged helix" evidence="10">
    <location>
        <begin position="8"/>
        <end position="69"/>
    </location>
</feature>
<protein>
    <recommendedName>
        <fullName evidence="3">Homologous-pairing protein 2 homolog</fullName>
    </recommendedName>
    <alternativeName>
        <fullName evidence="8">PSMC3-interacting protein</fullName>
    </alternativeName>
    <alternativeName>
        <fullName evidence="9">Proteasome 26S ATPase subunit 3-interacting protein</fullName>
    </alternativeName>
</protein>
<keyword evidence="6" id="KW-0539">Nucleus</keyword>
<dbReference type="Ensembl" id="ENSOSIT00000010535.1">
    <property type="protein sequence ID" value="ENSOSIP00000009900.1"/>
    <property type="gene ID" value="ENSOSIG00000006203.1"/>
</dbReference>
<dbReference type="PANTHER" id="PTHR15938">
    <property type="entry name" value="TBP-1 INTERACTING PROTEIN"/>
    <property type="match status" value="1"/>
</dbReference>
<evidence type="ECO:0000313" key="11">
    <source>
        <dbReference type="Ensembl" id="ENSOSIP00000009900.1"/>
    </source>
</evidence>
<dbReference type="GO" id="GO:0010774">
    <property type="term" value="P:meiotic strand invasion involved in reciprocal meiotic recombination"/>
    <property type="evidence" value="ECO:0007669"/>
    <property type="project" value="TreeGrafter"/>
</dbReference>
<dbReference type="GO" id="GO:0007129">
    <property type="term" value="P:homologous chromosome pairing at meiosis"/>
    <property type="evidence" value="ECO:0007669"/>
    <property type="project" value="TreeGrafter"/>
</dbReference>
<evidence type="ECO:0000256" key="1">
    <source>
        <dbReference type="ARBA" id="ARBA00004123"/>
    </source>
</evidence>
<dbReference type="Gene3D" id="1.10.10.10">
    <property type="entry name" value="Winged helix-like DNA-binding domain superfamily/Winged helix DNA-binding domain"/>
    <property type="match status" value="1"/>
</dbReference>
<comment type="similarity">
    <text evidence="2">Belongs to the HOP2 family.</text>
</comment>
<evidence type="ECO:0000256" key="8">
    <source>
        <dbReference type="ARBA" id="ARBA00077080"/>
    </source>
</evidence>
<dbReference type="GeneTree" id="ENSGT00390000006890"/>
<dbReference type="GO" id="GO:0003690">
    <property type="term" value="F:double-stranded DNA binding"/>
    <property type="evidence" value="ECO:0007669"/>
    <property type="project" value="TreeGrafter"/>
</dbReference>
<keyword evidence="5" id="KW-0233">DNA recombination</keyword>
<evidence type="ECO:0000256" key="7">
    <source>
        <dbReference type="ARBA" id="ARBA00023254"/>
    </source>
</evidence>
<comment type="subcellular location">
    <subcellularLocation>
        <location evidence="1">Nucleus</location>
    </subcellularLocation>
</comment>
<accession>A0A8C7XAR5</accession>
<name>A0A8C7XAR5_9TELE</name>
<evidence type="ECO:0000256" key="4">
    <source>
        <dbReference type="ARBA" id="ARBA00023054"/>
    </source>
</evidence>
<sequence>SSGNRLESATLILAYLNEKNRPYSAQDVFCNLQKQHGLGKTAVVKAMELLALEGKIKEKTYGKQKIYFADQVGFLFREFSHFTFTCDVCLNRAEGAEQFPHNRRNGRRDPAAEKRMLWV</sequence>
<proteinExistence type="inferred from homology"/>
<dbReference type="PANTHER" id="PTHR15938:SF0">
    <property type="entry name" value="HOMOLOGOUS-PAIRING PROTEIN 2 HOMOLOG"/>
    <property type="match status" value="1"/>
</dbReference>
<evidence type="ECO:0000256" key="6">
    <source>
        <dbReference type="ARBA" id="ARBA00023242"/>
    </source>
</evidence>
<keyword evidence="4" id="KW-0175">Coiled coil</keyword>
<dbReference type="GO" id="GO:0000794">
    <property type="term" value="C:condensed nuclear chromosome"/>
    <property type="evidence" value="ECO:0007669"/>
    <property type="project" value="TreeGrafter"/>
</dbReference>
<dbReference type="Proteomes" id="UP000694383">
    <property type="component" value="Unplaced"/>
</dbReference>
<dbReference type="GO" id="GO:0120231">
    <property type="term" value="C:DNA recombinase auxiliary factor complex"/>
    <property type="evidence" value="ECO:0007669"/>
    <property type="project" value="TreeGrafter"/>
</dbReference>
<keyword evidence="12" id="KW-1185">Reference proteome</keyword>
<dbReference type="GO" id="GO:0000709">
    <property type="term" value="P:meiotic joint molecule formation"/>
    <property type="evidence" value="ECO:0007669"/>
    <property type="project" value="TreeGrafter"/>
</dbReference>
<keyword evidence="7" id="KW-0469">Meiosis</keyword>
<evidence type="ECO:0000256" key="2">
    <source>
        <dbReference type="ARBA" id="ARBA00007922"/>
    </source>
</evidence>
<dbReference type="AlphaFoldDB" id="A0A8C7XAR5"/>
<evidence type="ECO:0000259" key="10">
    <source>
        <dbReference type="Pfam" id="PF07106"/>
    </source>
</evidence>
<organism evidence="11 12">
    <name type="scientific">Oryzias sinensis</name>
    <name type="common">Chinese medaka</name>
    <dbReference type="NCBI Taxonomy" id="183150"/>
    <lineage>
        <taxon>Eukaryota</taxon>
        <taxon>Metazoa</taxon>
        <taxon>Chordata</taxon>
        <taxon>Craniata</taxon>
        <taxon>Vertebrata</taxon>
        <taxon>Euteleostomi</taxon>
        <taxon>Actinopterygii</taxon>
        <taxon>Neopterygii</taxon>
        <taxon>Teleostei</taxon>
        <taxon>Neoteleostei</taxon>
        <taxon>Acanthomorphata</taxon>
        <taxon>Ovalentaria</taxon>
        <taxon>Atherinomorphae</taxon>
        <taxon>Beloniformes</taxon>
        <taxon>Adrianichthyidae</taxon>
        <taxon>Oryziinae</taxon>
        <taxon>Oryzias</taxon>
    </lineage>
</organism>
<evidence type="ECO:0000256" key="9">
    <source>
        <dbReference type="ARBA" id="ARBA00078996"/>
    </source>
</evidence>
<reference evidence="11" key="2">
    <citation type="submission" date="2025-09" db="UniProtKB">
        <authorList>
            <consortium name="Ensembl"/>
        </authorList>
    </citation>
    <scope>IDENTIFICATION</scope>
</reference>
<reference evidence="11" key="1">
    <citation type="submission" date="2025-08" db="UniProtKB">
        <authorList>
            <consortium name="Ensembl"/>
        </authorList>
    </citation>
    <scope>IDENTIFICATION</scope>
</reference>
<evidence type="ECO:0000313" key="12">
    <source>
        <dbReference type="Proteomes" id="UP000694383"/>
    </source>
</evidence>
<dbReference type="InterPro" id="IPR036388">
    <property type="entry name" value="WH-like_DNA-bd_sf"/>
</dbReference>
<evidence type="ECO:0000256" key="5">
    <source>
        <dbReference type="ARBA" id="ARBA00023172"/>
    </source>
</evidence>
<evidence type="ECO:0000256" key="3">
    <source>
        <dbReference type="ARBA" id="ARBA00016093"/>
    </source>
</evidence>
<dbReference type="GO" id="GO:0120230">
    <property type="term" value="F:recombinase activator activity"/>
    <property type="evidence" value="ECO:0007669"/>
    <property type="project" value="TreeGrafter"/>
</dbReference>
<dbReference type="FunFam" id="1.10.10.10:FF:000394">
    <property type="entry name" value="Homologous-pairing protein 2 homolog"/>
    <property type="match status" value="1"/>
</dbReference>